<name>A0A9Q1BU36_HOLLE</name>
<dbReference type="CDD" id="cd17070">
    <property type="entry name" value="DCX2_RP_like"/>
    <property type="match status" value="1"/>
</dbReference>
<dbReference type="SMART" id="SM00537">
    <property type="entry name" value="DCX"/>
    <property type="match status" value="2"/>
</dbReference>
<feature type="region of interest" description="Disordered" evidence="6">
    <location>
        <begin position="531"/>
        <end position="564"/>
    </location>
</feature>
<sequence>MNSQAVGENNRSGRAAKAKTVTFYRSGDLNFAGLRMAIAQKNYRTFETLLDELTKKVSLPQGARRVHTPGGVHSVTSVEDLEDGKSYVVTSSKKLKPLNLDSVQKQRVWVPTKKSVPNGTVPKNNQNGPKKPAKTKTTLKEKTPPTRDTLSSKLPPTPKKIMIMKNGDIQTKHMMLLNRRTAQNFEDILQDISEIFKLPVKKLCTPDGSKIESLQAIFSGPEVFVALSGTERFRQLNYLENSPFKASRSRERLRRKSEDSTDQPPTKITKKSMEWAWLAPKKKAGRKRPDNSSEPTGELSGKKVSEAHSGANPSSPAPSSGKKSSGSSSKRSRRSRATTSKTTNPPASSPATTSLPSTASVTTNPPAPLSSSAESTNPPGSQRTAAIVGTNTPGALPSSASNLPESQQTASIIGVNTPGALPAPTTNPPESQQTAAIVGVNTPGAFPTTSIEDSSISPETHSNVPFVIVNPPGALSGTALMGHNLPGALVNTPGALVNTPGSLLTSLLLTSNTPASLPGIASSEVNTPEALPIGTLTAPNPPGSVPATAVDSSRSSSVTSRPGVSLSLSPISIEYRSLDFTHGYKAAGAVNRLEEVATKR</sequence>
<feature type="domain" description="Doublecortin" evidence="7">
    <location>
        <begin position="19"/>
        <end position="101"/>
    </location>
</feature>
<evidence type="ECO:0000259" key="7">
    <source>
        <dbReference type="PROSITE" id="PS50309"/>
    </source>
</evidence>
<dbReference type="InterPro" id="IPR003533">
    <property type="entry name" value="Doublecortin_dom"/>
</dbReference>
<evidence type="ECO:0000256" key="3">
    <source>
        <dbReference type="ARBA" id="ARBA00022490"/>
    </source>
</evidence>
<keyword evidence="5" id="KW-0966">Cell projection</keyword>
<accession>A0A9Q1BU36</accession>
<dbReference type="EMBL" id="JAIZAY010000011">
    <property type="protein sequence ID" value="KAJ8032797.1"/>
    <property type="molecule type" value="Genomic_DNA"/>
</dbReference>
<organism evidence="8 9">
    <name type="scientific">Holothuria leucospilota</name>
    <name type="common">Black long sea cucumber</name>
    <name type="synonym">Mertensiothuria leucospilota</name>
    <dbReference type="NCBI Taxonomy" id="206669"/>
    <lineage>
        <taxon>Eukaryota</taxon>
        <taxon>Metazoa</taxon>
        <taxon>Echinodermata</taxon>
        <taxon>Eleutherozoa</taxon>
        <taxon>Echinozoa</taxon>
        <taxon>Holothuroidea</taxon>
        <taxon>Aspidochirotacea</taxon>
        <taxon>Aspidochirotida</taxon>
        <taxon>Holothuriidae</taxon>
        <taxon>Holothuria</taxon>
    </lineage>
</organism>
<evidence type="ECO:0000313" key="9">
    <source>
        <dbReference type="Proteomes" id="UP001152320"/>
    </source>
</evidence>
<evidence type="ECO:0000256" key="6">
    <source>
        <dbReference type="SAM" id="MobiDB-lite"/>
    </source>
</evidence>
<dbReference type="OrthoDB" id="1738954at2759"/>
<feature type="region of interest" description="Disordered" evidence="6">
    <location>
        <begin position="110"/>
        <end position="158"/>
    </location>
</feature>
<protein>
    <submittedName>
        <fullName evidence="8">Oxygen-regulated protein 1</fullName>
    </submittedName>
</protein>
<dbReference type="PROSITE" id="PS50309">
    <property type="entry name" value="DC"/>
    <property type="match status" value="2"/>
</dbReference>
<feature type="compositionally biased region" description="Low complexity" evidence="6">
    <location>
        <begin position="337"/>
        <end position="363"/>
    </location>
</feature>
<feature type="compositionally biased region" description="Low complexity" evidence="6">
    <location>
        <begin position="552"/>
        <end position="564"/>
    </location>
</feature>
<keyword evidence="9" id="KW-1185">Reference proteome</keyword>
<dbReference type="AlphaFoldDB" id="A0A9Q1BU36"/>
<evidence type="ECO:0000256" key="1">
    <source>
        <dbReference type="ARBA" id="ARBA00004316"/>
    </source>
</evidence>
<keyword evidence="4" id="KW-0677">Repeat</keyword>
<dbReference type="GO" id="GO:0035082">
    <property type="term" value="P:axoneme assembly"/>
    <property type="evidence" value="ECO:0007669"/>
    <property type="project" value="TreeGrafter"/>
</dbReference>
<keyword evidence="3" id="KW-0963">Cytoplasm</keyword>
<feature type="compositionally biased region" description="Polar residues" evidence="6">
    <location>
        <begin position="369"/>
        <end position="408"/>
    </location>
</feature>
<feature type="compositionally biased region" description="Polar residues" evidence="6">
    <location>
        <begin position="115"/>
        <end position="128"/>
    </location>
</feature>
<dbReference type="GO" id="GO:0042461">
    <property type="term" value="P:photoreceptor cell development"/>
    <property type="evidence" value="ECO:0007669"/>
    <property type="project" value="TreeGrafter"/>
</dbReference>
<proteinExistence type="predicted"/>
<dbReference type="PANTHER" id="PTHR23005:SF5">
    <property type="entry name" value="NUP637, PUTATIVE-RELATED"/>
    <property type="match status" value="1"/>
</dbReference>
<dbReference type="GO" id="GO:0035556">
    <property type="term" value="P:intracellular signal transduction"/>
    <property type="evidence" value="ECO:0007669"/>
    <property type="project" value="InterPro"/>
</dbReference>
<dbReference type="GO" id="GO:0005930">
    <property type="term" value="C:axoneme"/>
    <property type="evidence" value="ECO:0007669"/>
    <property type="project" value="TreeGrafter"/>
</dbReference>
<evidence type="ECO:0000256" key="4">
    <source>
        <dbReference type="ARBA" id="ARBA00022737"/>
    </source>
</evidence>
<feature type="domain" description="Doublecortin" evidence="7">
    <location>
        <begin position="159"/>
        <end position="239"/>
    </location>
</feature>
<feature type="region of interest" description="Disordered" evidence="6">
    <location>
        <begin position="245"/>
        <end position="408"/>
    </location>
</feature>
<dbReference type="Proteomes" id="UP001152320">
    <property type="component" value="Chromosome 11"/>
</dbReference>
<comment type="caution">
    <text evidence="8">The sequence shown here is derived from an EMBL/GenBank/DDBJ whole genome shotgun (WGS) entry which is preliminary data.</text>
</comment>
<evidence type="ECO:0000256" key="5">
    <source>
        <dbReference type="ARBA" id="ARBA00023273"/>
    </source>
</evidence>
<dbReference type="Pfam" id="PF03607">
    <property type="entry name" value="DCX"/>
    <property type="match status" value="2"/>
</dbReference>
<evidence type="ECO:0000256" key="2">
    <source>
        <dbReference type="ARBA" id="ARBA00004496"/>
    </source>
</evidence>
<feature type="compositionally biased region" description="Low complexity" evidence="6">
    <location>
        <begin position="309"/>
        <end position="329"/>
    </location>
</feature>
<comment type="subcellular location">
    <subcellularLocation>
        <location evidence="1">Cell projection</location>
    </subcellularLocation>
    <subcellularLocation>
        <location evidence="2">Cytoplasm</location>
    </subcellularLocation>
</comment>
<dbReference type="PANTHER" id="PTHR23005">
    <property type="entry name" value="RETINITIS PIGMENTOSA 1 PROTEIN"/>
    <property type="match status" value="1"/>
</dbReference>
<dbReference type="SUPFAM" id="SSF89837">
    <property type="entry name" value="Doublecortin (DC)"/>
    <property type="match status" value="2"/>
</dbReference>
<dbReference type="InterPro" id="IPR036572">
    <property type="entry name" value="Doublecortin_dom_sf"/>
</dbReference>
<dbReference type="Gene3D" id="3.10.20.230">
    <property type="entry name" value="Doublecortin domain"/>
    <property type="match status" value="2"/>
</dbReference>
<gene>
    <name evidence="8" type="ORF">HOLleu_22849</name>
</gene>
<evidence type="ECO:0000313" key="8">
    <source>
        <dbReference type="EMBL" id="KAJ8032797.1"/>
    </source>
</evidence>
<reference evidence="8" key="1">
    <citation type="submission" date="2021-10" db="EMBL/GenBank/DDBJ databases">
        <title>Tropical sea cucumber genome reveals ecological adaptation and Cuvierian tubules defense mechanism.</title>
        <authorList>
            <person name="Chen T."/>
        </authorList>
    </citation>
    <scope>NUCLEOTIDE SEQUENCE</scope>
    <source>
        <strain evidence="8">Nanhai2018</strain>
        <tissue evidence="8">Muscle</tissue>
    </source>
</reference>